<dbReference type="AlphaFoldDB" id="A0A5B7J7T0"/>
<reference evidence="1 2" key="1">
    <citation type="submission" date="2019-05" db="EMBL/GenBank/DDBJ databases">
        <title>Another draft genome of Portunus trituberculatus and its Hox gene families provides insights of decapod evolution.</title>
        <authorList>
            <person name="Jeong J.-H."/>
            <person name="Song I."/>
            <person name="Kim S."/>
            <person name="Choi T."/>
            <person name="Kim D."/>
            <person name="Ryu S."/>
            <person name="Kim W."/>
        </authorList>
    </citation>
    <scope>NUCLEOTIDE SEQUENCE [LARGE SCALE GENOMIC DNA]</scope>
    <source>
        <tissue evidence="1">Muscle</tissue>
    </source>
</reference>
<evidence type="ECO:0000313" key="1">
    <source>
        <dbReference type="EMBL" id="MPC92232.1"/>
    </source>
</evidence>
<keyword evidence="2" id="KW-1185">Reference proteome</keyword>
<evidence type="ECO:0000313" key="2">
    <source>
        <dbReference type="Proteomes" id="UP000324222"/>
    </source>
</evidence>
<organism evidence="1 2">
    <name type="scientific">Portunus trituberculatus</name>
    <name type="common">Swimming crab</name>
    <name type="synonym">Neptunus trituberculatus</name>
    <dbReference type="NCBI Taxonomy" id="210409"/>
    <lineage>
        <taxon>Eukaryota</taxon>
        <taxon>Metazoa</taxon>
        <taxon>Ecdysozoa</taxon>
        <taxon>Arthropoda</taxon>
        <taxon>Crustacea</taxon>
        <taxon>Multicrustacea</taxon>
        <taxon>Malacostraca</taxon>
        <taxon>Eumalacostraca</taxon>
        <taxon>Eucarida</taxon>
        <taxon>Decapoda</taxon>
        <taxon>Pleocyemata</taxon>
        <taxon>Brachyura</taxon>
        <taxon>Eubrachyura</taxon>
        <taxon>Portunoidea</taxon>
        <taxon>Portunidae</taxon>
        <taxon>Portuninae</taxon>
        <taxon>Portunus</taxon>
    </lineage>
</organism>
<dbReference type="Proteomes" id="UP000324222">
    <property type="component" value="Unassembled WGS sequence"/>
</dbReference>
<comment type="caution">
    <text evidence="1">The sequence shown here is derived from an EMBL/GenBank/DDBJ whole genome shotgun (WGS) entry which is preliminary data.</text>
</comment>
<sequence>MELVTTAAPGDWCAGRRDKEAVHGYVTTTAINYMRNRSLPSVTHFPEATIIPHSRDMTLPLPQPDPAPQGHAGTLLRAFRLHSMRSS</sequence>
<dbReference type="EMBL" id="VSRR010090529">
    <property type="protein sequence ID" value="MPC92232.1"/>
    <property type="molecule type" value="Genomic_DNA"/>
</dbReference>
<proteinExistence type="predicted"/>
<accession>A0A5B7J7T0</accession>
<name>A0A5B7J7T0_PORTR</name>
<gene>
    <name evidence="1" type="ORF">E2C01_087309</name>
</gene>
<protein>
    <submittedName>
        <fullName evidence="1">Uncharacterized protein</fullName>
    </submittedName>
</protein>